<dbReference type="EMBL" id="JAWHQM010000004">
    <property type="protein sequence ID" value="KAK5626617.1"/>
    <property type="molecule type" value="Genomic_DNA"/>
</dbReference>
<name>A0AAN7Z2D6_9PEZI</name>
<proteinExistence type="predicted"/>
<keyword evidence="2" id="KW-1185">Reference proteome</keyword>
<sequence length="108" mass="12791">MDGTRKIIIQLHCRIWFRSLTLCYAEFLLNLLFAEFPRMTFEHSNPLLHRHIDLVTNRDKALGEVFIIMHHETDSDHEVINVVEDERMLATVDFLALKEMNWMIPPVS</sequence>
<organism evidence="1 2">
    <name type="scientific">Xylaria bambusicola</name>
    <dbReference type="NCBI Taxonomy" id="326684"/>
    <lineage>
        <taxon>Eukaryota</taxon>
        <taxon>Fungi</taxon>
        <taxon>Dikarya</taxon>
        <taxon>Ascomycota</taxon>
        <taxon>Pezizomycotina</taxon>
        <taxon>Sordariomycetes</taxon>
        <taxon>Xylariomycetidae</taxon>
        <taxon>Xylariales</taxon>
        <taxon>Xylariaceae</taxon>
        <taxon>Xylaria</taxon>
    </lineage>
</organism>
<dbReference type="Proteomes" id="UP001305414">
    <property type="component" value="Unassembled WGS sequence"/>
</dbReference>
<evidence type="ECO:0000313" key="2">
    <source>
        <dbReference type="Proteomes" id="UP001305414"/>
    </source>
</evidence>
<dbReference type="AlphaFoldDB" id="A0AAN7Z2D6"/>
<protein>
    <submittedName>
        <fullName evidence="1">Uncharacterized protein</fullName>
    </submittedName>
</protein>
<reference evidence="1 2" key="1">
    <citation type="submission" date="2023-10" db="EMBL/GenBank/DDBJ databases">
        <title>Draft genome sequence of Xylaria bambusicola isolate GMP-LS, the root and basal stem rot pathogen of sugarcane in Indonesia.</title>
        <authorList>
            <person name="Selvaraj P."/>
            <person name="Muralishankar V."/>
            <person name="Muruganantham S."/>
            <person name="Sp S."/>
            <person name="Haryani S."/>
            <person name="Lau K.J.X."/>
            <person name="Naqvi N.I."/>
        </authorList>
    </citation>
    <scope>NUCLEOTIDE SEQUENCE [LARGE SCALE GENOMIC DNA]</scope>
    <source>
        <strain evidence="1">GMP-LS</strain>
    </source>
</reference>
<accession>A0AAN7Z2D6</accession>
<gene>
    <name evidence="1" type="ORF">RRF57_002332</name>
</gene>
<evidence type="ECO:0000313" key="1">
    <source>
        <dbReference type="EMBL" id="KAK5626617.1"/>
    </source>
</evidence>
<comment type="caution">
    <text evidence="1">The sequence shown here is derived from an EMBL/GenBank/DDBJ whole genome shotgun (WGS) entry which is preliminary data.</text>
</comment>